<organism evidence="1 2">
    <name type="scientific">Dreissena polymorpha</name>
    <name type="common">Zebra mussel</name>
    <name type="synonym">Mytilus polymorpha</name>
    <dbReference type="NCBI Taxonomy" id="45954"/>
    <lineage>
        <taxon>Eukaryota</taxon>
        <taxon>Metazoa</taxon>
        <taxon>Spiralia</taxon>
        <taxon>Lophotrochozoa</taxon>
        <taxon>Mollusca</taxon>
        <taxon>Bivalvia</taxon>
        <taxon>Autobranchia</taxon>
        <taxon>Heteroconchia</taxon>
        <taxon>Euheterodonta</taxon>
        <taxon>Imparidentia</taxon>
        <taxon>Neoheterodontei</taxon>
        <taxon>Myida</taxon>
        <taxon>Dreissenoidea</taxon>
        <taxon>Dreissenidae</taxon>
        <taxon>Dreissena</taxon>
    </lineage>
</organism>
<comment type="caution">
    <text evidence="1">The sequence shown here is derived from an EMBL/GenBank/DDBJ whole genome shotgun (WGS) entry which is preliminary data.</text>
</comment>
<name>A0A9D4M251_DREPO</name>
<evidence type="ECO:0000313" key="1">
    <source>
        <dbReference type="EMBL" id="KAH3868191.1"/>
    </source>
</evidence>
<protein>
    <submittedName>
        <fullName evidence="1">Uncharacterized protein</fullName>
    </submittedName>
</protein>
<evidence type="ECO:0000313" key="2">
    <source>
        <dbReference type="Proteomes" id="UP000828390"/>
    </source>
</evidence>
<reference evidence="1" key="2">
    <citation type="submission" date="2020-11" db="EMBL/GenBank/DDBJ databases">
        <authorList>
            <person name="McCartney M.A."/>
            <person name="Auch B."/>
            <person name="Kono T."/>
            <person name="Mallez S."/>
            <person name="Becker A."/>
            <person name="Gohl D.M."/>
            <person name="Silverstein K.A.T."/>
            <person name="Koren S."/>
            <person name="Bechman K.B."/>
            <person name="Herman A."/>
            <person name="Abrahante J.E."/>
            <person name="Garbe J."/>
        </authorList>
    </citation>
    <scope>NUCLEOTIDE SEQUENCE</scope>
    <source>
        <strain evidence="1">Duluth1</strain>
        <tissue evidence="1">Whole animal</tissue>
    </source>
</reference>
<accession>A0A9D4M251</accession>
<dbReference type="Proteomes" id="UP000828390">
    <property type="component" value="Unassembled WGS sequence"/>
</dbReference>
<reference evidence="1" key="1">
    <citation type="journal article" date="2019" name="bioRxiv">
        <title>The Genome of the Zebra Mussel, Dreissena polymorpha: A Resource for Invasive Species Research.</title>
        <authorList>
            <person name="McCartney M.A."/>
            <person name="Auch B."/>
            <person name="Kono T."/>
            <person name="Mallez S."/>
            <person name="Zhang Y."/>
            <person name="Obille A."/>
            <person name="Becker A."/>
            <person name="Abrahante J.E."/>
            <person name="Garbe J."/>
            <person name="Badalamenti J.P."/>
            <person name="Herman A."/>
            <person name="Mangelson H."/>
            <person name="Liachko I."/>
            <person name="Sullivan S."/>
            <person name="Sone E.D."/>
            <person name="Koren S."/>
            <person name="Silverstein K.A.T."/>
            <person name="Beckman K.B."/>
            <person name="Gohl D.M."/>
        </authorList>
    </citation>
    <scope>NUCLEOTIDE SEQUENCE</scope>
    <source>
        <strain evidence="1">Duluth1</strain>
        <tissue evidence="1">Whole animal</tissue>
    </source>
</reference>
<sequence>MEKSPCRHHITPILSTRLGEFMLYSFWWPFRQSYRPISTPPTNAHLGLRIISRSLKYRSPGIFHAGSITTTSFQERKHTSIIIYVTQLNSGFYLNSARYPNRKNKSSVILSRSA</sequence>
<proteinExistence type="predicted"/>
<gene>
    <name evidence="1" type="ORF">DPMN_031331</name>
</gene>
<dbReference type="AlphaFoldDB" id="A0A9D4M251"/>
<keyword evidence="2" id="KW-1185">Reference proteome</keyword>
<dbReference type="EMBL" id="JAIWYP010000002">
    <property type="protein sequence ID" value="KAH3868191.1"/>
    <property type="molecule type" value="Genomic_DNA"/>
</dbReference>